<protein>
    <submittedName>
        <fullName evidence="4">N-acetylglutamate synthase, GNAT family</fullName>
    </submittedName>
</protein>
<dbReference type="Gene3D" id="3.40.630.30">
    <property type="match status" value="1"/>
</dbReference>
<proteinExistence type="predicted"/>
<evidence type="ECO:0000256" key="1">
    <source>
        <dbReference type="ARBA" id="ARBA00022679"/>
    </source>
</evidence>
<keyword evidence="1" id="KW-0808">Transferase</keyword>
<dbReference type="RefSeq" id="WP_062183014.1">
    <property type="nucleotide sequence ID" value="NZ_BBXL01000019.1"/>
</dbReference>
<dbReference type="Pfam" id="PF00583">
    <property type="entry name" value="Acetyltransf_1"/>
    <property type="match status" value="1"/>
</dbReference>
<dbReference type="STRING" id="1346286.SAMN05444362_11657"/>
<dbReference type="PROSITE" id="PS51186">
    <property type="entry name" value="GNAT"/>
    <property type="match status" value="1"/>
</dbReference>
<reference evidence="5" key="1">
    <citation type="submission" date="2016-11" db="EMBL/GenBank/DDBJ databases">
        <authorList>
            <person name="Varghese N."/>
            <person name="Submissions S."/>
        </authorList>
    </citation>
    <scope>NUCLEOTIDE SEQUENCE [LARGE SCALE GENOMIC DNA]</scope>
    <source>
        <strain evidence="5">DSM 27370</strain>
    </source>
</reference>
<dbReference type="CDD" id="cd04301">
    <property type="entry name" value="NAT_SF"/>
    <property type="match status" value="1"/>
</dbReference>
<dbReference type="AlphaFoldDB" id="A0A1M5HGB4"/>
<evidence type="ECO:0000259" key="3">
    <source>
        <dbReference type="PROSITE" id="PS51186"/>
    </source>
</evidence>
<dbReference type="PANTHER" id="PTHR43877">
    <property type="entry name" value="AMINOALKYLPHOSPHONATE N-ACETYLTRANSFERASE-RELATED-RELATED"/>
    <property type="match status" value="1"/>
</dbReference>
<gene>
    <name evidence="4" type="ORF">SAMN05444362_11657</name>
</gene>
<dbReference type="InterPro" id="IPR050832">
    <property type="entry name" value="Bact_Acetyltransf"/>
</dbReference>
<dbReference type="InterPro" id="IPR016181">
    <property type="entry name" value="Acyl_CoA_acyltransferase"/>
</dbReference>
<dbReference type="SUPFAM" id="SSF55729">
    <property type="entry name" value="Acyl-CoA N-acyltransferases (Nat)"/>
    <property type="match status" value="1"/>
</dbReference>
<dbReference type="InterPro" id="IPR000182">
    <property type="entry name" value="GNAT_dom"/>
</dbReference>
<feature type="domain" description="N-acetyltransferase" evidence="3">
    <location>
        <begin position="1"/>
        <end position="142"/>
    </location>
</feature>
<sequence>MPIRNAWAADCSIIKDLLDQLGYEYPVEIIKERLEKLLESESDEVFVYTENGKVEAFITLHYSLQLAFDGDFCEIGYFVVDSSTRGKGIGKQMEEFAYQTAKNKGCSSINVFSRETRTDAHRFYERQGYKEARKFFAKGINH</sequence>
<dbReference type="GO" id="GO:0016747">
    <property type="term" value="F:acyltransferase activity, transferring groups other than amino-acyl groups"/>
    <property type="evidence" value="ECO:0007669"/>
    <property type="project" value="InterPro"/>
</dbReference>
<name>A0A1M5HGB4_9BACT</name>
<dbReference type="EMBL" id="FQUC01000016">
    <property type="protein sequence ID" value="SHG15006.1"/>
    <property type="molecule type" value="Genomic_DNA"/>
</dbReference>
<evidence type="ECO:0000313" key="5">
    <source>
        <dbReference type="Proteomes" id="UP000184480"/>
    </source>
</evidence>
<keyword evidence="5" id="KW-1185">Reference proteome</keyword>
<dbReference type="Proteomes" id="UP000184480">
    <property type="component" value="Unassembled WGS sequence"/>
</dbReference>
<keyword evidence="2" id="KW-0012">Acyltransferase</keyword>
<dbReference type="OrthoDB" id="9789603at2"/>
<accession>A0A1M5HGB4</accession>
<evidence type="ECO:0000313" key="4">
    <source>
        <dbReference type="EMBL" id="SHG15006.1"/>
    </source>
</evidence>
<evidence type="ECO:0000256" key="2">
    <source>
        <dbReference type="ARBA" id="ARBA00023315"/>
    </source>
</evidence>
<organism evidence="4 5">
    <name type="scientific">Dysgonomonas macrotermitis</name>
    <dbReference type="NCBI Taxonomy" id="1346286"/>
    <lineage>
        <taxon>Bacteria</taxon>
        <taxon>Pseudomonadati</taxon>
        <taxon>Bacteroidota</taxon>
        <taxon>Bacteroidia</taxon>
        <taxon>Bacteroidales</taxon>
        <taxon>Dysgonomonadaceae</taxon>
        <taxon>Dysgonomonas</taxon>
    </lineage>
</organism>